<keyword evidence="8" id="KW-0347">Helicase</keyword>
<dbReference type="HAMAP" id="MF_00031">
    <property type="entry name" value="DNA_HJ_migration_RuvA"/>
    <property type="match status" value="1"/>
</dbReference>
<comment type="similarity">
    <text evidence="6">Belongs to the RuvA family.</text>
</comment>
<dbReference type="GO" id="GO:0009378">
    <property type="term" value="F:four-way junction helicase activity"/>
    <property type="evidence" value="ECO:0007669"/>
    <property type="project" value="InterPro"/>
</dbReference>
<dbReference type="EMBL" id="JQIF01000097">
    <property type="protein sequence ID" value="KGJ51791.1"/>
    <property type="molecule type" value="Genomic_DNA"/>
</dbReference>
<sequence length="193" mass="21107">MIAFIKGIIHSYSNDSLIIENNGIGYRVYVANPMAVRLNAEVILYTYQHVREDAITLFGFTTMEEHDLFLQLISVKGVGPKTALGMLGVCPARNMIAAIESNDVKTLKGLPGIGAKTASQIVLDLKGKLVEEVTELEVKENEQLLDALEALKALGYKNAELNSIKKELGTLEAMTSDQYIRKGLGILAKRKGV</sequence>
<accession>A0A099I2H3</accession>
<keyword evidence="9" id="KW-0378">Hydrolase</keyword>
<keyword evidence="8" id="KW-0067">ATP-binding</keyword>
<comment type="subunit">
    <text evidence="6">Homotetramer. Forms an RuvA(8)-RuvB(12)-Holliday junction (HJ) complex. HJ DNA is sandwiched between 2 RuvA tetramers; dsDNA enters through RuvA and exits via RuvB. An RuvB hexamer assembles on each DNA strand where it exits the tetramer. Each RuvB hexamer is contacted by two RuvA subunits (via domain III) on 2 adjacent RuvB subunits; this complex drives branch migration. In the full resolvosome a probable DNA-RuvA(4)-RuvB(12)-RuvC(2) complex forms which resolves the HJ.</text>
</comment>
<evidence type="ECO:0000256" key="6">
    <source>
        <dbReference type="HAMAP-Rule" id="MF_00031"/>
    </source>
</evidence>
<comment type="caution">
    <text evidence="6">Lacks conserved residue(s) required for the propagation of feature annotation.</text>
</comment>
<dbReference type="GO" id="GO:0006310">
    <property type="term" value="P:DNA recombination"/>
    <property type="evidence" value="ECO:0007669"/>
    <property type="project" value="UniProtKB-UniRule"/>
</dbReference>
<dbReference type="EMBL" id="CP048838">
    <property type="protein sequence ID" value="QJA02971.1"/>
    <property type="molecule type" value="Genomic_DNA"/>
</dbReference>
<dbReference type="Pfam" id="PF01330">
    <property type="entry name" value="RuvA_N"/>
    <property type="match status" value="1"/>
</dbReference>
<dbReference type="AlphaFoldDB" id="A0A099I2H3"/>
<evidence type="ECO:0000313" key="8">
    <source>
        <dbReference type="EMBL" id="KGJ51791.1"/>
    </source>
</evidence>
<proteinExistence type="inferred from homology"/>
<reference evidence="9" key="4">
    <citation type="journal article" date="2022" name="Clin. Infect. Dis.">
        <title>Association between Clostridium innocuum and antibiotic-associated diarrhea in adults and children: A cross-sectional study and comparative genomics analysis.</title>
        <authorList>
            <person name="Cherny K.E."/>
            <person name="Muscat E.B."/>
            <person name="Balaji A."/>
            <person name="Mukherjee J."/>
            <person name="Ozer E.A."/>
            <person name="Angarone M.P."/>
            <person name="Hauser A.R."/>
            <person name="Sichel J.S."/>
            <person name="Amponsah E."/>
            <person name="Kociolek L.K."/>
        </authorList>
    </citation>
    <scope>NUCLEOTIDE SEQUENCE</scope>
    <source>
        <strain evidence="9">NU1-AC-029v</strain>
    </source>
</reference>
<dbReference type="InterPro" id="IPR012340">
    <property type="entry name" value="NA-bd_OB-fold"/>
</dbReference>
<dbReference type="Pfam" id="PF07499">
    <property type="entry name" value="RuvA_C"/>
    <property type="match status" value="1"/>
</dbReference>
<protein>
    <recommendedName>
        <fullName evidence="6">Holliday junction branch migration complex subunit RuvA</fullName>
    </recommendedName>
</protein>
<dbReference type="Gene3D" id="2.40.50.140">
    <property type="entry name" value="Nucleic acid-binding proteins"/>
    <property type="match status" value="1"/>
</dbReference>
<gene>
    <name evidence="6 9" type="primary">ruvA</name>
    <name evidence="8" type="ORF">CIAN88_18720</name>
    <name evidence="11" type="ORF">G4D54_11190</name>
    <name evidence="10" type="ORF">GT664_08470</name>
    <name evidence="9" type="ORF">MKC95_07770</name>
</gene>
<evidence type="ECO:0000313" key="10">
    <source>
        <dbReference type="EMBL" id="MZH55792.1"/>
    </source>
</evidence>
<dbReference type="EMBL" id="WWTN01000011">
    <property type="protein sequence ID" value="MZH55792.1"/>
    <property type="molecule type" value="Genomic_DNA"/>
</dbReference>
<keyword evidence="2 6" id="KW-0227">DNA damage</keyword>
<dbReference type="GO" id="GO:0005737">
    <property type="term" value="C:cytoplasm"/>
    <property type="evidence" value="ECO:0007669"/>
    <property type="project" value="UniProtKB-SubCell"/>
</dbReference>
<dbReference type="GO" id="GO:0048476">
    <property type="term" value="C:Holliday junction resolvase complex"/>
    <property type="evidence" value="ECO:0007669"/>
    <property type="project" value="UniProtKB-UniRule"/>
</dbReference>
<keyword evidence="8" id="KW-0547">Nucleotide-binding</keyword>
<dbReference type="SMART" id="SM00278">
    <property type="entry name" value="HhH1"/>
    <property type="match status" value="2"/>
</dbReference>
<dbReference type="InterPro" id="IPR003583">
    <property type="entry name" value="Hlx-hairpin-Hlx_DNA-bd_motif"/>
</dbReference>
<evidence type="ECO:0000313" key="11">
    <source>
        <dbReference type="EMBL" id="QJA02971.1"/>
    </source>
</evidence>
<reference evidence="8 12" key="1">
    <citation type="submission" date="2014-08" db="EMBL/GenBank/DDBJ databases">
        <title>Clostridium innocuum, an unnegligible vancomycin-resistant pathogen causing extra-intestinal infections.</title>
        <authorList>
            <person name="Feng Y."/>
            <person name="Chiu C.-H."/>
        </authorList>
    </citation>
    <scope>NUCLEOTIDE SEQUENCE [LARGE SCALE GENOMIC DNA]</scope>
    <source>
        <strain evidence="8 12">AN88</strain>
    </source>
</reference>
<evidence type="ECO:0000313" key="12">
    <source>
        <dbReference type="Proteomes" id="UP000030008"/>
    </source>
</evidence>
<comment type="domain">
    <text evidence="6">Has three domains with a flexible linker between the domains II and III and assumes an 'L' shape. Domain III is highly mobile and contacts RuvB.</text>
</comment>
<dbReference type="RefSeq" id="WP_002609234.1">
    <property type="nucleotide sequence ID" value="NZ_AP025565.1"/>
</dbReference>
<dbReference type="InterPro" id="IPR000085">
    <property type="entry name" value="RuvA"/>
</dbReference>
<dbReference type="Proteomes" id="UP000503330">
    <property type="component" value="Chromosome"/>
</dbReference>
<dbReference type="CDD" id="cd14332">
    <property type="entry name" value="UBA_RuvA_C"/>
    <property type="match status" value="1"/>
</dbReference>
<feature type="region of interest" description="Domain III" evidence="6">
    <location>
        <begin position="140"/>
        <end position="193"/>
    </location>
</feature>
<dbReference type="Proteomes" id="UP001203972">
    <property type="component" value="Unassembled WGS sequence"/>
</dbReference>
<evidence type="ECO:0000256" key="4">
    <source>
        <dbReference type="ARBA" id="ARBA00023172"/>
    </source>
</evidence>
<organism evidence="8 12">
    <name type="scientific">Clostridium innocuum</name>
    <dbReference type="NCBI Taxonomy" id="1522"/>
    <lineage>
        <taxon>Bacteria</taxon>
        <taxon>Bacillati</taxon>
        <taxon>Bacillota</taxon>
        <taxon>Clostridia</taxon>
        <taxon>Eubacteriales</taxon>
        <taxon>Clostridiaceae</taxon>
        <taxon>Clostridium</taxon>
    </lineage>
</organism>
<dbReference type="SUPFAM" id="SSF47781">
    <property type="entry name" value="RuvA domain 2-like"/>
    <property type="match status" value="1"/>
</dbReference>
<dbReference type="GO" id="GO:0006281">
    <property type="term" value="P:DNA repair"/>
    <property type="evidence" value="ECO:0007669"/>
    <property type="project" value="UniProtKB-UniRule"/>
</dbReference>
<evidence type="ECO:0000313" key="13">
    <source>
        <dbReference type="Proteomes" id="UP000503330"/>
    </source>
</evidence>
<dbReference type="NCBIfam" id="TIGR00084">
    <property type="entry name" value="ruvA"/>
    <property type="match status" value="1"/>
</dbReference>
<dbReference type="GO" id="GO:0009379">
    <property type="term" value="C:Holliday junction helicase complex"/>
    <property type="evidence" value="ECO:0007669"/>
    <property type="project" value="InterPro"/>
</dbReference>
<evidence type="ECO:0000259" key="7">
    <source>
        <dbReference type="SMART" id="SM00278"/>
    </source>
</evidence>
<dbReference type="InterPro" id="IPR010994">
    <property type="entry name" value="RuvA_2-like"/>
</dbReference>
<name>A0A099I2H3_CLOIN</name>
<dbReference type="GO" id="GO:0016787">
    <property type="term" value="F:hydrolase activity"/>
    <property type="evidence" value="ECO:0007669"/>
    <property type="project" value="UniProtKB-KW"/>
</dbReference>
<dbReference type="InterPro" id="IPR013849">
    <property type="entry name" value="DNA_helicase_Holl-junc_RuvA_I"/>
</dbReference>
<dbReference type="GO" id="GO:0000400">
    <property type="term" value="F:four-way junction DNA binding"/>
    <property type="evidence" value="ECO:0007669"/>
    <property type="project" value="UniProtKB-UniRule"/>
</dbReference>
<dbReference type="GeneID" id="61926109"/>
<feature type="domain" description="Helix-hairpin-helix DNA-binding motif class 1" evidence="7">
    <location>
        <begin position="70"/>
        <end position="89"/>
    </location>
</feature>
<keyword evidence="3 6" id="KW-0238">DNA-binding</keyword>
<reference evidence="11 13" key="3">
    <citation type="submission" date="2020-02" db="EMBL/GenBank/DDBJ databases">
        <authorList>
            <person name="Kociolek L.K."/>
            <person name="Ozer E.A."/>
        </authorList>
    </citation>
    <scope>NUCLEOTIDE SEQUENCE [LARGE SCALE GENOMIC DNA]</scope>
    <source>
        <strain evidence="11 13">ATCC 14501</strain>
    </source>
</reference>
<dbReference type="EMBL" id="JAKTMA010000011">
    <property type="protein sequence ID" value="MCR0232662.1"/>
    <property type="molecule type" value="Genomic_DNA"/>
</dbReference>
<evidence type="ECO:0000256" key="1">
    <source>
        <dbReference type="ARBA" id="ARBA00022490"/>
    </source>
</evidence>
<feature type="domain" description="Helix-hairpin-helix DNA-binding motif class 1" evidence="7">
    <location>
        <begin position="105"/>
        <end position="124"/>
    </location>
</feature>
<dbReference type="InterPro" id="IPR036267">
    <property type="entry name" value="RuvA_C_sf"/>
</dbReference>
<evidence type="ECO:0000256" key="2">
    <source>
        <dbReference type="ARBA" id="ARBA00022763"/>
    </source>
</evidence>
<dbReference type="GO" id="GO:0005524">
    <property type="term" value="F:ATP binding"/>
    <property type="evidence" value="ECO:0007669"/>
    <property type="project" value="InterPro"/>
</dbReference>
<keyword evidence="1 6" id="KW-0963">Cytoplasm</keyword>
<keyword evidence="4 6" id="KW-0233">DNA recombination</keyword>
<evidence type="ECO:0000313" key="9">
    <source>
        <dbReference type="EMBL" id="MCR0232662.1"/>
    </source>
</evidence>
<dbReference type="SUPFAM" id="SSF46929">
    <property type="entry name" value="DNA helicase RuvA subunit, C-terminal domain"/>
    <property type="match status" value="1"/>
</dbReference>
<dbReference type="SUPFAM" id="SSF50249">
    <property type="entry name" value="Nucleic acid-binding proteins"/>
    <property type="match status" value="1"/>
</dbReference>
<dbReference type="Gene3D" id="1.10.150.20">
    <property type="entry name" value="5' to 3' exonuclease, C-terminal subdomain"/>
    <property type="match status" value="1"/>
</dbReference>
<comment type="function">
    <text evidence="6">The RuvA-RuvB-RuvC complex processes Holliday junction (HJ) DNA during genetic recombination and DNA repair, while the RuvA-RuvB complex plays an important role in the rescue of blocked DNA replication forks via replication fork reversal (RFR). RuvA specifically binds to HJ cruciform DNA, conferring on it an open structure. The RuvB hexamer acts as an ATP-dependent pump, pulling dsDNA into and through the RuvAB complex. HJ branch migration allows RuvC to scan DNA until it finds its consensus sequence, where it cleaves and resolves the cruciform DNA.</text>
</comment>
<keyword evidence="5 6" id="KW-0234">DNA repair</keyword>
<reference evidence="10" key="2">
    <citation type="journal article" date="2019" name="Nat. Med.">
        <title>A library of human gut bacterial isolates paired with longitudinal multiomics data enables mechanistic microbiome research.</title>
        <authorList>
            <person name="Poyet M."/>
            <person name="Groussin M."/>
            <person name="Gibbons S.M."/>
            <person name="Avila-Pacheco J."/>
            <person name="Jiang X."/>
            <person name="Kearney S.M."/>
            <person name="Perrotta A.R."/>
            <person name="Berdy B."/>
            <person name="Zhao S."/>
            <person name="Lieberman T.D."/>
            <person name="Swanson P.K."/>
            <person name="Smith M."/>
            <person name="Roesemann S."/>
            <person name="Alexander J.E."/>
            <person name="Rich S.A."/>
            <person name="Livny J."/>
            <person name="Vlamakis H."/>
            <person name="Clish C."/>
            <person name="Bullock K."/>
            <person name="Deik A."/>
            <person name="Scott J."/>
            <person name="Pierce K.A."/>
            <person name="Xavier R.J."/>
            <person name="Alm E.J."/>
        </authorList>
    </citation>
    <scope>NUCLEOTIDE SEQUENCE</scope>
    <source>
        <strain evidence="10">BIOML-A12</strain>
    </source>
</reference>
<dbReference type="Proteomes" id="UP000030008">
    <property type="component" value="Unassembled WGS sequence"/>
</dbReference>
<dbReference type="Proteomes" id="UP000604383">
    <property type="component" value="Unassembled WGS sequence"/>
</dbReference>
<dbReference type="Pfam" id="PF14520">
    <property type="entry name" value="HHH_5"/>
    <property type="match status" value="1"/>
</dbReference>
<dbReference type="InterPro" id="IPR011114">
    <property type="entry name" value="RuvA_C"/>
</dbReference>
<evidence type="ECO:0000256" key="3">
    <source>
        <dbReference type="ARBA" id="ARBA00023125"/>
    </source>
</evidence>
<evidence type="ECO:0000256" key="5">
    <source>
        <dbReference type="ARBA" id="ARBA00023204"/>
    </source>
</evidence>
<comment type="subcellular location">
    <subcellularLocation>
        <location evidence="6">Cytoplasm</location>
    </subcellularLocation>
</comment>